<feature type="region of interest" description="Disordered" evidence="8">
    <location>
        <begin position="1621"/>
        <end position="1648"/>
    </location>
</feature>
<dbReference type="Pfam" id="PF00443">
    <property type="entry name" value="UCH"/>
    <property type="match status" value="1"/>
</dbReference>
<feature type="region of interest" description="Disordered" evidence="8">
    <location>
        <begin position="1736"/>
        <end position="1788"/>
    </location>
</feature>
<dbReference type="PROSITE" id="PS50235">
    <property type="entry name" value="USP_3"/>
    <property type="match status" value="1"/>
</dbReference>
<feature type="domain" description="USP" evidence="10">
    <location>
        <begin position="1364"/>
        <end position="1736"/>
    </location>
</feature>
<dbReference type="SMART" id="SM00165">
    <property type="entry name" value="UBA"/>
    <property type="match status" value="1"/>
</dbReference>
<dbReference type="EMBL" id="NIVC01002206">
    <property type="protein sequence ID" value="PAA59985.1"/>
    <property type="molecule type" value="Genomic_DNA"/>
</dbReference>
<dbReference type="Gene3D" id="3.90.70.10">
    <property type="entry name" value="Cysteine proteinases"/>
    <property type="match status" value="1"/>
</dbReference>
<dbReference type="SUPFAM" id="SSF48371">
    <property type="entry name" value="ARM repeat"/>
    <property type="match status" value="1"/>
</dbReference>
<feature type="region of interest" description="Disordered" evidence="8">
    <location>
        <begin position="2290"/>
        <end position="2309"/>
    </location>
</feature>
<evidence type="ECO:0000256" key="6">
    <source>
        <dbReference type="ARBA" id="ARBA00022801"/>
    </source>
</evidence>
<protein>
    <recommendedName>
        <fullName evidence="3">ubiquitinyl hydrolase 1</fullName>
        <ecNumber evidence="3">3.4.19.12</ecNumber>
    </recommendedName>
</protein>
<feature type="compositionally biased region" description="Polar residues" evidence="8">
    <location>
        <begin position="2361"/>
        <end position="2372"/>
    </location>
</feature>
<dbReference type="InterPro" id="IPR001394">
    <property type="entry name" value="Peptidase_C19_UCH"/>
</dbReference>
<dbReference type="SUPFAM" id="SSF54001">
    <property type="entry name" value="Cysteine proteinases"/>
    <property type="match status" value="1"/>
</dbReference>
<keyword evidence="6" id="KW-0378">Hydrolase</keyword>
<evidence type="ECO:0000256" key="2">
    <source>
        <dbReference type="ARBA" id="ARBA00009085"/>
    </source>
</evidence>
<dbReference type="GO" id="GO:0004843">
    <property type="term" value="F:cysteine-type deubiquitinase activity"/>
    <property type="evidence" value="ECO:0007669"/>
    <property type="project" value="UniProtKB-EC"/>
</dbReference>
<evidence type="ECO:0000256" key="3">
    <source>
        <dbReference type="ARBA" id="ARBA00012759"/>
    </source>
</evidence>
<dbReference type="GO" id="GO:0006508">
    <property type="term" value="P:proteolysis"/>
    <property type="evidence" value="ECO:0007669"/>
    <property type="project" value="UniProtKB-KW"/>
</dbReference>
<dbReference type="InterPro" id="IPR038765">
    <property type="entry name" value="Papain-like_cys_pep_sf"/>
</dbReference>
<proteinExistence type="inferred from homology"/>
<dbReference type="PANTHER" id="PTHR24006:SF943">
    <property type="entry name" value="UBIQUITIN CARBOXYL-TERMINAL HYDROLASE PUF"/>
    <property type="match status" value="1"/>
</dbReference>
<evidence type="ECO:0000259" key="10">
    <source>
        <dbReference type="PROSITE" id="PS50235"/>
    </source>
</evidence>
<dbReference type="InterPro" id="IPR028889">
    <property type="entry name" value="USP"/>
</dbReference>
<evidence type="ECO:0000256" key="1">
    <source>
        <dbReference type="ARBA" id="ARBA00000707"/>
    </source>
</evidence>
<gene>
    <name evidence="11" type="ORF">BOX15_Mlig025304g1</name>
</gene>
<dbReference type="OrthoDB" id="289038at2759"/>
<dbReference type="GO" id="GO:0005829">
    <property type="term" value="C:cytosol"/>
    <property type="evidence" value="ECO:0007669"/>
    <property type="project" value="TreeGrafter"/>
</dbReference>
<keyword evidence="7" id="KW-0788">Thiol protease</keyword>
<dbReference type="GO" id="GO:0005634">
    <property type="term" value="C:nucleus"/>
    <property type="evidence" value="ECO:0007669"/>
    <property type="project" value="TreeGrafter"/>
</dbReference>
<dbReference type="InterPro" id="IPR050164">
    <property type="entry name" value="Peptidase_C19"/>
</dbReference>
<dbReference type="PROSITE" id="PS00972">
    <property type="entry name" value="USP_1"/>
    <property type="match status" value="1"/>
</dbReference>
<comment type="caution">
    <text evidence="11">The sequence shown here is derived from an EMBL/GenBank/DDBJ whole genome shotgun (WGS) entry which is preliminary data.</text>
</comment>
<evidence type="ECO:0000313" key="11">
    <source>
        <dbReference type="EMBL" id="PAA59985.1"/>
    </source>
</evidence>
<evidence type="ECO:0000256" key="7">
    <source>
        <dbReference type="ARBA" id="ARBA00022807"/>
    </source>
</evidence>
<evidence type="ECO:0000256" key="5">
    <source>
        <dbReference type="ARBA" id="ARBA00022786"/>
    </source>
</evidence>
<feature type="domain" description="UBA" evidence="9">
    <location>
        <begin position="2"/>
        <end position="43"/>
    </location>
</feature>
<dbReference type="Gene3D" id="1.10.8.10">
    <property type="entry name" value="DNA helicase RuvA subunit, C-terminal domain"/>
    <property type="match status" value="1"/>
</dbReference>
<keyword evidence="4" id="KW-0645">Protease</keyword>
<dbReference type="Proteomes" id="UP000215902">
    <property type="component" value="Unassembled WGS sequence"/>
</dbReference>
<evidence type="ECO:0000259" key="9">
    <source>
        <dbReference type="PROSITE" id="PS50030"/>
    </source>
</evidence>
<comment type="catalytic activity">
    <reaction evidence="1">
        <text>Thiol-dependent hydrolysis of ester, thioester, amide, peptide and isopeptide bonds formed by the C-terminal Gly of ubiquitin (a 76-residue protein attached to proteins as an intracellular targeting signal).</text>
        <dbReference type="EC" id="3.4.19.12"/>
    </reaction>
</comment>
<dbReference type="PROSITE" id="PS00973">
    <property type="entry name" value="USP_2"/>
    <property type="match status" value="1"/>
</dbReference>
<keyword evidence="12" id="KW-1185">Reference proteome</keyword>
<dbReference type="SUPFAM" id="SSF46934">
    <property type="entry name" value="UBA-like"/>
    <property type="match status" value="1"/>
</dbReference>
<dbReference type="InterPro" id="IPR015940">
    <property type="entry name" value="UBA"/>
</dbReference>
<evidence type="ECO:0000313" key="12">
    <source>
        <dbReference type="Proteomes" id="UP000215902"/>
    </source>
</evidence>
<feature type="compositionally biased region" description="Low complexity" evidence="8">
    <location>
        <begin position="1738"/>
        <end position="1752"/>
    </location>
</feature>
<dbReference type="InterPro" id="IPR009060">
    <property type="entry name" value="UBA-like_sf"/>
</dbReference>
<dbReference type="STRING" id="282301.A0A267EEL3"/>
<dbReference type="InterPro" id="IPR056850">
    <property type="entry name" value="ARM_UBP34_24_USP9X_Y"/>
</dbReference>
<feature type="compositionally biased region" description="Pro residues" evidence="8">
    <location>
        <begin position="1759"/>
        <end position="1768"/>
    </location>
</feature>
<dbReference type="PANTHER" id="PTHR24006">
    <property type="entry name" value="UBIQUITIN CARBOXYL-TERMINAL HYDROLASE"/>
    <property type="match status" value="1"/>
</dbReference>
<evidence type="ECO:0000256" key="4">
    <source>
        <dbReference type="ARBA" id="ARBA00022670"/>
    </source>
</evidence>
<evidence type="ECO:0000256" key="8">
    <source>
        <dbReference type="SAM" id="MobiDB-lite"/>
    </source>
</evidence>
<dbReference type="Pfam" id="PF25010">
    <property type="entry name" value="ARM_UBP24_USP9X-Y"/>
    <property type="match status" value="1"/>
</dbReference>
<dbReference type="InterPro" id="IPR016024">
    <property type="entry name" value="ARM-type_fold"/>
</dbReference>
<name>A0A267EEL3_9PLAT</name>
<feature type="region of interest" description="Disordered" evidence="8">
    <location>
        <begin position="2343"/>
        <end position="2372"/>
    </location>
</feature>
<accession>A0A267EEL3</accession>
<dbReference type="InterPro" id="IPR018200">
    <property type="entry name" value="USP_CS"/>
</dbReference>
<dbReference type="PROSITE" id="PS50030">
    <property type="entry name" value="UBA"/>
    <property type="match status" value="1"/>
</dbReference>
<dbReference type="Pfam" id="PF00627">
    <property type="entry name" value="UBA"/>
    <property type="match status" value="1"/>
</dbReference>
<comment type="similarity">
    <text evidence="2">Belongs to the peptidase C19 family.</text>
</comment>
<organism evidence="11 12">
    <name type="scientific">Macrostomum lignano</name>
    <dbReference type="NCBI Taxonomy" id="282301"/>
    <lineage>
        <taxon>Eukaryota</taxon>
        <taxon>Metazoa</taxon>
        <taxon>Spiralia</taxon>
        <taxon>Lophotrochozoa</taxon>
        <taxon>Platyhelminthes</taxon>
        <taxon>Rhabditophora</taxon>
        <taxon>Macrostomorpha</taxon>
        <taxon>Macrostomida</taxon>
        <taxon>Macrostomidae</taxon>
        <taxon>Macrostomum</taxon>
    </lineage>
</organism>
<sequence>MEVNESLVSTLLSMGFPDEGDIREALRIAKNDVSEAISVLVNDTRPAENVNNSTGFPCDLSSPSMAVVPMVTSTTAVDGGDPGASPCVGEEMHIDEPAAAAAGFPLAALLELEGRTFTEKWSIPFKQHESLCVCMQACTRLARDQLLEAEENATRFINRALPECFQKLLNSSQVNTWMHDIQEGIFDMLNFLIELIAERLGYTPMCCQLMELLALALNPQTEYHKRHKAKKTDKNFWKDKLRESLNSERLFSSSSNLNLHRDPYGYLCHLINKFASCKGFERLRNLCSAPDATVNDLAYALFPFGLCAEQVSTDTFQDYLKAACERALTMCTNLGKDDLKRRDLRVFQLLSGVRLLYLRFRDKEVSACDQARTNLVQAMLGSGRFNSRMNGLKELGCMMATAKDPSSAKKRQSIGLEPLLQWMQEKEVLSLALGDGHSLDNMQMCDGVKEIVEFIGAKLSVSDVTKLWHMAHSSPALFPVLAAAASRLPEDTLGHLLQLVQADWKAAKGRSDNWSKLVELVGLAAKEKALQILWEMAHESGLGRQQIDCVLQQHLALLKDYAKDNLRRQYLTKCVANIKAKQLVYPSVSYLYQLCSSLSNGYKNDAKNTLNEWNQGHELVLVLVTSIKDHQRDCYKQFGQHLCAISSLDGNYTHEEYLRLHLDLIHYILRNADLYLTKIRVLEMWTALISGDSSTETDRDAFFNWLVRSFDDLEDKTRKELFENHFLQLDIAKVTPNGFSCFKYFFERINQAAGNLTIVQPTSFNSERKLTVEKLELFGSSYLWSLYLRSDRPAVFRAALDCLMDCYYRCVSIRLKAGSAANDLHKRFLNDCFGHLNDSGSKGTSGVLRLLEFYLQTAESDYQHKRLRPLHCATYPGEEMQLRVDCDRPKRAAFQLAVHSHLTFGKLREELAIALNCDSASRVGLAVTVDGTERLLGAVHEWRPLFLLGLRPDPTQPDKPIDAHARLADVKSPSSDACSALERALPSNLLADDSRTYPLLKRCLRQGVYEAAAVLDLLPTCPDPVLADDLSADSPLLTYSLQCLFSMPECAEQHATRLVQLAPERLTPRQLYLVGHLVSKSVSACDPQQQRLPDGLAAHLLACAASLRDTREPVGQAACAILLNTLFGLPGFRPADVVSLSGFQSALLDLLVACPSQRVRQTLSQLLLQRVATPDCPELVPTLHSLLEGLPLPYWHSSVTGVRQASLHLLCNCAEYFDLRAALLLRSAPPAQAELAKRVASVEQDWLTGFQLSQTAACQCQQEEDALLAGHLRLLAAAWQADPPDPSAGERLLPQLIGAFLMPADSHCRAGPLSRPAIYDLLLQLCASNCRCLRALSLALRPLHRIHGWEVPAPPEPRGQCGLVGLKNGGATCYMNSVLQQLFMVPGLAAAVLSTPDPTATAGDEQNTATAATTVATAASGSSVDGGGSSESGDGALYQLQLVLAHLLELQQQYYVPDQLWANFSLWGEKVNPREQQDAFAFFQALIDQTDEQAKRPLLSAFFRGRFKHLIESEQCEHRCELEEDFYGLHLPVQSGSLEAALHAFVRGETMQADNAYSCERCGNRKVTALRRTRIASLPPVLCFHLKRFDYDWLRGQPLKSDLYFSFPRRVELGPFMASAAGASSGDSASDGPQQQQQKEQEMQEQQQPSNYNLVGVVIHSGKASAGHYYSLVRERRPDKPDAWFKMNDQTIEQIDLTDQLLESEAFGGTFQSTENFLPEERKRYWSAYMLFYERDSPSQSSQQQSSGGTQSLLLEDPASPPPPPPMPKQQQKTPMNRRSGGGSSFRHQRDSIAELSALVQRGEQRGLFSDAMPAHIAAAVRESNLTFYRQTDLLNEAHFTFIHRLCESVLDRAAPPSSEQQQVQSAASSSVASAAVAASSPSASASGGAGVFTLSASPATSAPLAAAAASSSNSELAEQAAGLLMMFLFEVFLRTEKRLRQPPQLNAAWDRLLMRLLTASPAQANAAFLDFFCQAGHLAEHLIVCPMPEQRKTVARLLGESLDLQVRANQIGAPQLQQFVDHLLHQLGTAASHLGQCGAFFQLLCGFVDEHRLRACSVLYSRDAFGRLAEFLFPEQPDSLKPLSAPSYRELAPLYRLLCALPTYCSFAQQQQQQTLLRLSPSMERWLLSDSDRSAALLGQLCAAVCADSAGLLPAMSGLLRHACNANIIASRNMTTALLAQLAHTAVNELRPLLDLMKELFLIRDQLQSDRLRLLLYGVENVDDTVVSDGGLLGLISSGAQLDPRRAYRCVKLLVEASSQCPDVRERMLDCPDRWAEAVAGLQGKLDAAAAPTAKSTSNETALSGRGFQRTTSAQATLQMAAGLVGTERAAAIAAACQEDQVMADRDEADEAEPQRRVGESTSPGNSSQTF</sequence>
<reference evidence="11 12" key="1">
    <citation type="submission" date="2017-06" db="EMBL/GenBank/DDBJ databases">
        <title>A platform for efficient transgenesis in Macrostomum lignano, a flatworm model organism for stem cell research.</title>
        <authorList>
            <person name="Berezikov E."/>
        </authorList>
    </citation>
    <scope>NUCLEOTIDE SEQUENCE [LARGE SCALE GENOMIC DNA]</scope>
    <source>
        <strain evidence="11">DV1</strain>
        <tissue evidence="11">Whole organism</tissue>
    </source>
</reference>
<dbReference type="EC" id="3.4.19.12" evidence="3"/>
<dbReference type="GO" id="GO:0016579">
    <property type="term" value="P:protein deubiquitination"/>
    <property type="evidence" value="ECO:0007669"/>
    <property type="project" value="InterPro"/>
</dbReference>
<keyword evidence="5" id="KW-0833">Ubl conjugation pathway</keyword>